<dbReference type="InterPro" id="IPR017938">
    <property type="entry name" value="Riboflavin_synthase-like_b-brl"/>
</dbReference>
<feature type="binding site" evidence="8">
    <location>
        <position position="11"/>
    </location>
    <ligand>
        <name>FAD</name>
        <dbReference type="ChEBI" id="CHEBI:57692"/>
    </ligand>
</feature>
<feature type="domain" description="Oxidoreductase FAD/NAD(P)-binding" evidence="9">
    <location>
        <begin position="44"/>
        <end position="150"/>
    </location>
</feature>
<keyword evidence="6" id="KW-0560">Oxidoreductase</keyword>
<dbReference type="GO" id="GO:0005741">
    <property type="term" value="C:mitochondrial outer membrane"/>
    <property type="evidence" value="ECO:0007669"/>
    <property type="project" value="UniProtKB-SubCell"/>
</dbReference>
<evidence type="ECO:0000256" key="6">
    <source>
        <dbReference type="ARBA" id="ARBA00023002"/>
    </source>
</evidence>
<dbReference type="SUPFAM" id="SSF52343">
    <property type="entry name" value="Ferredoxin reductase-like, C-terminal NADP-linked domain"/>
    <property type="match status" value="1"/>
</dbReference>
<dbReference type="Gene3D" id="3.40.50.80">
    <property type="entry name" value="Nucleotide-binding domain of ferredoxin-NADP reductase (FNR) module"/>
    <property type="match status" value="1"/>
</dbReference>
<dbReference type="CDD" id="cd06183">
    <property type="entry name" value="cyt_b5_reduct_like"/>
    <property type="match status" value="1"/>
</dbReference>
<dbReference type="GO" id="GO:0004128">
    <property type="term" value="F:cytochrome-b5 reductase activity, acting on NAD(P)H"/>
    <property type="evidence" value="ECO:0007669"/>
    <property type="project" value="TreeGrafter"/>
</dbReference>
<comment type="subcellular location">
    <subcellularLocation>
        <location evidence="2">Mitochondrion outer membrane</location>
        <topology evidence="2">Single-pass membrane protein</topology>
    </subcellularLocation>
</comment>
<dbReference type="InterPro" id="IPR001834">
    <property type="entry name" value="CBR-like"/>
</dbReference>
<dbReference type="InterPro" id="IPR001433">
    <property type="entry name" value="OxRdtase_FAD/NAD-bd"/>
</dbReference>
<dbReference type="OrthoDB" id="432685at2759"/>
<dbReference type="AlphaFoldDB" id="A0A545W8K5"/>
<name>A0A545W8K5_9HYPO</name>
<dbReference type="Pfam" id="PF00175">
    <property type="entry name" value="NAD_binding_1"/>
    <property type="match status" value="1"/>
</dbReference>
<dbReference type="FunFam" id="3.40.50.80:FF:000009">
    <property type="entry name" value="NADH-cytochrome b5 reductase"/>
    <property type="match status" value="1"/>
</dbReference>
<keyword evidence="11" id="KW-1185">Reference proteome</keyword>
<keyword evidence="4 8" id="KW-0285">Flavoprotein</keyword>
<gene>
    <name evidence="10" type="ORF">IF1G_03065</name>
</gene>
<accession>A0A545W8K5</accession>
<evidence type="ECO:0000256" key="4">
    <source>
        <dbReference type="ARBA" id="ARBA00022630"/>
    </source>
</evidence>
<dbReference type="EMBL" id="SPUK01000003">
    <property type="protein sequence ID" value="TQV98985.1"/>
    <property type="molecule type" value="Genomic_DNA"/>
</dbReference>
<feature type="binding site" evidence="8">
    <location>
        <position position="9"/>
    </location>
    <ligand>
        <name>FAD</name>
        <dbReference type="ChEBI" id="CHEBI:57692"/>
    </ligand>
</feature>
<evidence type="ECO:0000256" key="8">
    <source>
        <dbReference type="PIRSR" id="PIRSR601834-1"/>
    </source>
</evidence>
<organism evidence="10 11">
    <name type="scientific">Cordyceps javanica</name>
    <dbReference type="NCBI Taxonomy" id="43265"/>
    <lineage>
        <taxon>Eukaryota</taxon>
        <taxon>Fungi</taxon>
        <taxon>Dikarya</taxon>
        <taxon>Ascomycota</taxon>
        <taxon>Pezizomycotina</taxon>
        <taxon>Sordariomycetes</taxon>
        <taxon>Hypocreomycetidae</taxon>
        <taxon>Hypocreales</taxon>
        <taxon>Cordycipitaceae</taxon>
        <taxon>Cordyceps</taxon>
    </lineage>
</organism>
<dbReference type="InterPro" id="IPR001709">
    <property type="entry name" value="Flavoprot_Pyr_Nucl_cyt_Rdtase"/>
</dbReference>
<evidence type="ECO:0000256" key="3">
    <source>
        <dbReference type="ARBA" id="ARBA00006105"/>
    </source>
</evidence>
<comment type="similarity">
    <text evidence="3">Belongs to the flavoprotein pyridine nucleotide cytochrome reductase family.</text>
</comment>
<sequence>MVKQYPGGKASTHLHSLQPGQHLIFVGAIKGPQWTPNRVRHVVLIAGGAGITPCYQLAQGILGNAQDQTAVTLIYGANGDRDILWKGQMEQWQQTFPDRFKVRFTVSEPGENSTLARGRVTASLLQDALPDLGSKECEVYVCGPPAMEAALLGTRSTKGLLEELGYGKEQIHKF</sequence>
<evidence type="ECO:0000259" key="9">
    <source>
        <dbReference type="Pfam" id="PF00175"/>
    </source>
</evidence>
<dbReference type="SUPFAM" id="SSF63380">
    <property type="entry name" value="Riboflavin synthase domain-like"/>
    <property type="match status" value="1"/>
</dbReference>
<dbReference type="PANTHER" id="PTHR19370">
    <property type="entry name" value="NADH-CYTOCHROME B5 REDUCTASE"/>
    <property type="match status" value="1"/>
</dbReference>
<evidence type="ECO:0000256" key="1">
    <source>
        <dbReference type="ARBA" id="ARBA00001974"/>
    </source>
</evidence>
<evidence type="ECO:0000256" key="7">
    <source>
        <dbReference type="ARBA" id="ARBA00023027"/>
    </source>
</evidence>
<keyword evidence="7" id="KW-0520">NAD</keyword>
<dbReference type="PANTHER" id="PTHR19370:SF101">
    <property type="entry name" value="NADH-CYTOCHROME B5 REDUCTASE"/>
    <property type="match status" value="1"/>
</dbReference>
<dbReference type="PRINTS" id="PR00371">
    <property type="entry name" value="FPNCR"/>
</dbReference>
<dbReference type="Proteomes" id="UP000315783">
    <property type="component" value="Unassembled WGS sequence"/>
</dbReference>
<evidence type="ECO:0000313" key="10">
    <source>
        <dbReference type="EMBL" id="TQV98985.1"/>
    </source>
</evidence>
<feature type="binding site" evidence="8">
    <location>
        <position position="3"/>
    </location>
    <ligand>
        <name>FAD</name>
        <dbReference type="ChEBI" id="CHEBI:57692"/>
    </ligand>
</feature>
<dbReference type="GO" id="GO:0006696">
    <property type="term" value="P:ergosterol biosynthetic process"/>
    <property type="evidence" value="ECO:0007669"/>
    <property type="project" value="TreeGrafter"/>
</dbReference>
<feature type="binding site" evidence="8">
    <location>
        <position position="52"/>
    </location>
    <ligand>
        <name>FAD</name>
        <dbReference type="ChEBI" id="CHEBI:57692"/>
    </ligand>
</feature>
<evidence type="ECO:0000256" key="2">
    <source>
        <dbReference type="ARBA" id="ARBA00004572"/>
    </source>
</evidence>
<reference evidence="10 11" key="1">
    <citation type="journal article" date="2019" name="Appl. Microbiol. Biotechnol.">
        <title>Genome sequence of Isaria javanica and comparative genome analysis insights into family S53 peptidase evolution in fungal entomopathogens.</title>
        <authorList>
            <person name="Lin R."/>
            <person name="Zhang X."/>
            <person name="Xin B."/>
            <person name="Zou M."/>
            <person name="Gao Y."/>
            <person name="Qin F."/>
            <person name="Hu Q."/>
            <person name="Xie B."/>
            <person name="Cheng X."/>
        </authorList>
    </citation>
    <scope>NUCLEOTIDE SEQUENCE [LARGE SCALE GENOMIC DNA]</scope>
    <source>
        <strain evidence="10 11">IJ1G</strain>
    </source>
</reference>
<dbReference type="STRING" id="43265.A0A545W8K5"/>
<evidence type="ECO:0000313" key="11">
    <source>
        <dbReference type="Proteomes" id="UP000315783"/>
    </source>
</evidence>
<dbReference type="PRINTS" id="PR00410">
    <property type="entry name" value="PHEHYDRXLASE"/>
</dbReference>
<comment type="caution">
    <text evidence="10">The sequence shown here is derived from an EMBL/GenBank/DDBJ whole genome shotgun (WGS) entry which is preliminary data.</text>
</comment>
<dbReference type="InterPro" id="IPR039261">
    <property type="entry name" value="FNR_nucleotide-bd"/>
</dbReference>
<proteinExistence type="inferred from homology"/>
<comment type="cofactor">
    <cofactor evidence="1 8">
        <name>FAD</name>
        <dbReference type="ChEBI" id="CHEBI:57692"/>
    </cofactor>
</comment>
<evidence type="ECO:0000256" key="5">
    <source>
        <dbReference type="ARBA" id="ARBA00022827"/>
    </source>
</evidence>
<protein>
    <submittedName>
        <fullName evidence="10">NADH-cytochrome b5 reductase</fullName>
    </submittedName>
</protein>
<keyword evidence="5 8" id="KW-0274">FAD</keyword>